<dbReference type="AlphaFoldDB" id="A0A3E1Y7Q5"/>
<accession>A0A3E1Y7Q5</accession>
<dbReference type="OrthoDB" id="747120at2"/>
<evidence type="ECO:0000313" key="1">
    <source>
        <dbReference type="EMBL" id="RFS21099.1"/>
    </source>
</evidence>
<evidence type="ECO:0000313" key="2">
    <source>
        <dbReference type="Proteomes" id="UP000260644"/>
    </source>
</evidence>
<keyword evidence="2" id="KW-1185">Reference proteome</keyword>
<comment type="caution">
    <text evidence="1">The sequence shown here is derived from an EMBL/GenBank/DDBJ whole genome shotgun (WGS) entry which is preliminary data.</text>
</comment>
<dbReference type="RefSeq" id="WP_116977047.1">
    <property type="nucleotide sequence ID" value="NZ_QPMM01000009.1"/>
</dbReference>
<gene>
    <name evidence="1" type="ORF">DVR12_17325</name>
</gene>
<evidence type="ECO:0008006" key="3">
    <source>
        <dbReference type="Google" id="ProtNLM"/>
    </source>
</evidence>
<reference evidence="1 2" key="1">
    <citation type="submission" date="2018-07" db="EMBL/GenBank/DDBJ databases">
        <title>Chitinophaga K2CV101002-2 sp. nov., isolated from a monsoon evergreen broad-leaved forest soil.</title>
        <authorList>
            <person name="Lv Y."/>
        </authorList>
    </citation>
    <scope>NUCLEOTIDE SEQUENCE [LARGE SCALE GENOMIC DNA]</scope>
    <source>
        <strain evidence="1 2">GDMCC 1.1288</strain>
    </source>
</reference>
<dbReference type="Proteomes" id="UP000260644">
    <property type="component" value="Unassembled WGS sequence"/>
</dbReference>
<dbReference type="EMBL" id="QPMM01000009">
    <property type="protein sequence ID" value="RFS21099.1"/>
    <property type="molecule type" value="Genomic_DNA"/>
</dbReference>
<dbReference type="PROSITE" id="PS51257">
    <property type="entry name" value="PROKAR_LIPOPROTEIN"/>
    <property type="match status" value="1"/>
</dbReference>
<proteinExistence type="predicted"/>
<name>A0A3E1Y7Q5_9BACT</name>
<sequence>MSKKHLQPLLTVFIAISLIITSCSKDHDDHVTPTPVVDLYQRYLAAIDDAMVSDSSEIIDTLQPIISSNQLLKWKIINGQTYVLMATFMKYPSSYPEGDSITNTWGESWLFIPEQMKRRIMSDLHSDTDTINRISEMLGLPPHYSKSNTHIAEMWVKAVRLYRPAGNPDITTTTTGAPLIVNAPQDYSSWFNNYIIYAYYRYLSTSFDYHYPWTRLGYTYDWAPGKKKVGLSEYVLMPSSGCWVEKVRTADDYFKQ</sequence>
<protein>
    <recommendedName>
        <fullName evidence="3">Lipoprotein</fullName>
    </recommendedName>
</protein>
<organism evidence="1 2">
    <name type="scientific">Chitinophaga silvatica</name>
    <dbReference type="NCBI Taxonomy" id="2282649"/>
    <lineage>
        <taxon>Bacteria</taxon>
        <taxon>Pseudomonadati</taxon>
        <taxon>Bacteroidota</taxon>
        <taxon>Chitinophagia</taxon>
        <taxon>Chitinophagales</taxon>
        <taxon>Chitinophagaceae</taxon>
        <taxon>Chitinophaga</taxon>
    </lineage>
</organism>